<feature type="region of interest" description="Disordered" evidence="1">
    <location>
        <begin position="256"/>
        <end position="333"/>
    </location>
</feature>
<gene>
    <name evidence="2" type="ordered locus">Os04g0454250</name>
    <name evidence="2" type="ORF">OSNPB_040454250</name>
</gene>
<feature type="compositionally biased region" description="Basic and acidic residues" evidence="1">
    <location>
        <begin position="8"/>
        <end position="103"/>
    </location>
</feature>
<evidence type="ECO:0000313" key="3">
    <source>
        <dbReference type="Proteomes" id="UP000059680"/>
    </source>
</evidence>
<feature type="compositionally biased region" description="Acidic residues" evidence="1">
    <location>
        <begin position="158"/>
        <end position="169"/>
    </location>
</feature>
<dbReference type="InParanoid" id="A0A0P0WB39"/>
<feature type="compositionally biased region" description="Basic residues" evidence="1">
    <location>
        <begin position="104"/>
        <end position="117"/>
    </location>
</feature>
<dbReference type="Gramene" id="Os04t0454250-00">
    <property type="protein sequence ID" value="Os04t0454250-00"/>
    <property type="gene ID" value="Os04g0454250"/>
</dbReference>
<feature type="compositionally biased region" description="Basic and acidic residues" evidence="1">
    <location>
        <begin position="123"/>
        <end position="141"/>
    </location>
</feature>
<feature type="region of interest" description="Disordered" evidence="1">
    <location>
        <begin position="1"/>
        <end position="220"/>
    </location>
</feature>
<dbReference type="Proteomes" id="UP000059680">
    <property type="component" value="Chromosome 4"/>
</dbReference>
<feature type="non-terminal residue" evidence="2">
    <location>
        <position position="346"/>
    </location>
</feature>
<reference evidence="2 3" key="3">
    <citation type="journal article" date="2013" name="Rice">
        <title>Improvement of the Oryza sativa Nipponbare reference genome using next generation sequence and optical map data.</title>
        <authorList>
            <person name="Kawahara Y."/>
            <person name="de la Bastide M."/>
            <person name="Hamilton J.P."/>
            <person name="Kanamori H."/>
            <person name="McCombie W.R."/>
            <person name="Ouyang S."/>
            <person name="Schwartz D.C."/>
            <person name="Tanaka T."/>
            <person name="Wu J."/>
            <person name="Zhou S."/>
            <person name="Childs K.L."/>
            <person name="Davidson R.M."/>
            <person name="Lin H."/>
            <person name="Quesada-Ocampo L."/>
            <person name="Vaillancourt B."/>
            <person name="Sakai H."/>
            <person name="Lee S.S."/>
            <person name="Kim J."/>
            <person name="Numa H."/>
            <person name="Itoh T."/>
            <person name="Buell C.R."/>
            <person name="Matsumoto T."/>
        </authorList>
    </citation>
    <scope>NUCLEOTIDE SEQUENCE [LARGE SCALE GENOMIC DNA]</scope>
    <source>
        <strain evidence="3">cv. Nipponbare</strain>
    </source>
</reference>
<feature type="non-terminal residue" evidence="2">
    <location>
        <position position="1"/>
    </location>
</feature>
<name>A0A0P0WB39_ORYSJ</name>
<dbReference type="AlphaFoldDB" id="A0A0P0WB39"/>
<sequence length="346" mass="38811">PVPVPRPDGAHGLERHPLGLRQERPHEGGHDGDPGRVVEERGVLEAAQHGEERLREHEGGAEVDGHADPLPRRPDLHREYLAGDHPRQRAPRPPERRREDARQRQHRHGVAPRHRRLAVPPDLRPHDPRHRDLAGDHHEAAGQEQHPAAVPVHRGDGDEGGAEVDGAEDDGPHQRRVAAEPGRLEEHRREEGDDDDAGELLEQRHGDGHHQVGAVLPPEDPAVRALLVGARRLDRARHALQLGVHVRLGAAHAPERGARLLHPPAHEEAAGGVRDEQRADEDDGRRRRRQAEGETPPPPRDARRAVVCQVGRQVADAEEELEPRRECTPPLRRRRLRQVHRRRLHA</sequence>
<dbReference type="EMBL" id="AP014960">
    <property type="protein sequence ID" value="BAS89491.1"/>
    <property type="molecule type" value="Genomic_DNA"/>
</dbReference>
<feature type="compositionally biased region" description="Basic and acidic residues" evidence="1">
    <location>
        <begin position="182"/>
        <end position="191"/>
    </location>
</feature>
<evidence type="ECO:0000256" key="1">
    <source>
        <dbReference type="SAM" id="MobiDB-lite"/>
    </source>
</evidence>
<keyword evidence="3" id="KW-1185">Reference proteome</keyword>
<dbReference type="PaxDb" id="39947-A0A0P0WB39"/>
<feature type="compositionally biased region" description="Basic and acidic residues" evidence="1">
    <location>
        <begin position="201"/>
        <end position="210"/>
    </location>
</feature>
<reference evidence="3" key="1">
    <citation type="journal article" date="2005" name="Nature">
        <title>The map-based sequence of the rice genome.</title>
        <authorList>
            <consortium name="International rice genome sequencing project (IRGSP)"/>
            <person name="Matsumoto T."/>
            <person name="Wu J."/>
            <person name="Kanamori H."/>
            <person name="Katayose Y."/>
            <person name="Fujisawa M."/>
            <person name="Namiki N."/>
            <person name="Mizuno H."/>
            <person name="Yamamoto K."/>
            <person name="Antonio B.A."/>
            <person name="Baba T."/>
            <person name="Sakata K."/>
            <person name="Nagamura Y."/>
            <person name="Aoki H."/>
            <person name="Arikawa K."/>
            <person name="Arita K."/>
            <person name="Bito T."/>
            <person name="Chiden Y."/>
            <person name="Fujitsuka N."/>
            <person name="Fukunaka R."/>
            <person name="Hamada M."/>
            <person name="Harada C."/>
            <person name="Hayashi A."/>
            <person name="Hijishita S."/>
            <person name="Honda M."/>
            <person name="Hosokawa S."/>
            <person name="Ichikawa Y."/>
            <person name="Idonuma A."/>
            <person name="Iijima M."/>
            <person name="Ikeda M."/>
            <person name="Ikeno M."/>
            <person name="Ito K."/>
            <person name="Ito S."/>
            <person name="Ito T."/>
            <person name="Ito Y."/>
            <person name="Ito Y."/>
            <person name="Iwabuchi A."/>
            <person name="Kamiya K."/>
            <person name="Karasawa W."/>
            <person name="Kurita K."/>
            <person name="Katagiri S."/>
            <person name="Kikuta A."/>
            <person name="Kobayashi H."/>
            <person name="Kobayashi N."/>
            <person name="Machita K."/>
            <person name="Maehara T."/>
            <person name="Masukawa M."/>
            <person name="Mizubayashi T."/>
            <person name="Mukai Y."/>
            <person name="Nagasaki H."/>
            <person name="Nagata Y."/>
            <person name="Naito S."/>
            <person name="Nakashima M."/>
            <person name="Nakama Y."/>
            <person name="Nakamichi Y."/>
            <person name="Nakamura M."/>
            <person name="Meguro A."/>
            <person name="Negishi M."/>
            <person name="Ohta I."/>
            <person name="Ohta T."/>
            <person name="Okamoto M."/>
            <person name="Ono N."/>
            <person name="Saji S."/>
            <person name="Sakaguchi M."/>
            <person name="Sakai K."/>
            <person name="Shibata M."/>
            <person name="Shimokawa T."/>
            <person name="Song J."/>
            <person name="Takazaki Y."/>
            <person name="Terasawa K."/>
            <person name="Tsugane M."/>
            <person name="Tsuji K."/>
            <person name="Ueda S."/>
            <person name="Waki K."/>
            <person name="Yamagata H."/>
            <person name="Yamamoto M."/>
            <person name="Yamamoto S."/>
            <person name="Yamane H."/>
            <person name="Yoshiki S."/>
            <person name="Yoshihara R."/>
            <person name="Yukawa K."/>
            <person name="Zhong H."/>
            <person name="Yano M."/>
            <person name="Yuan Q."/>
            <person name="Ouyang S."/>
            <person name="Liu J."/>
            <person name="Jones K.M."/>
            <person name="Gansberger K."/>
            <person name="Moffat K."/>
            <person name="Hill J."/>
            <person name="Bera J."/>
            <person name="Fadrosh D."/>
            <person name="Jin S."/>
            <person name="Johri S."/>
            <person name="Kim M."/>
            <person name="Overton L."/>
            <person name="Reardon M."/>
            <person name="Tsitrin T."/>
            <person name="Vuong H."/>
            <person name="Weaver B."/>
            <person name="Ciecko A."/>
            <person name="Tallon L."/>
            <person name="Jackson J."/>
            <person name="Pai G."/>
            <person name="Aken S.V."/>
            <person name="Utterback T."/>
            <person name="Reidmuller S."/>
            <person name="Feldblyum T."/>
            <person name="Hsiao J."/>
            <person name="Zismann V."/>
            <person name="Iobst S."/>
            <person name="de Vazeille A.R."/>
            <person name="Buell C.R."/>
            <person name="Ying K."/>
            <person name="Li Y."/>
            <person name="Lu T."/>
            <person name="Huang Y."/>
            <person name="Zhao Q."/>
            <person name="Feng Q."/>
            <person name="Zhang L."/>
            <person name="Zhu J."/>
            <person name="Weng Q."/>
            <person name="Mu J."/>
            <person name="Lu Y."/>
            <person name="Fan D."/>
            <person name="Liu Y."/>
            <person name="Guan J."/>
            <person name="Zhang Y."/>
            <person name="Yu S."/>
            <person name="Liu X."/>
            <person name="Zhang Y."/>
            <person name="Hong G."/>
            <person name="Han B."/>
            <person name="Choisne N."/>
            <person name="Demange N."/>
            <person name="Orjeda G."/>
            <person name="Samain S."/>
            <person name="Cattolico L."/>
            <person name="Pelletier E."/>
            <person name="Couloux A."/>
            <person name="Segurens B."/>
            <person name="Wincker P."/>
            <person name="D'Hont A."/>
            <person name="Scarpelli C."/>
            <person name="Weissenbach J."/>
            <person name="Salanoubat M."/>
            <person name="Quetier F."/>
            <person name="Yu Y."/>
            <person name="Kim H.R."/>
            <person name="Rambo T."/>
            <person name="Currie J."/>
            <person name="Collura K."/>
            <person name="Luo M."/>
            <person name="Yang T."/>
            <person name="Ammiraju J.S.S."/>
            <person name="Engler F."/>
            <person name="Soderlund C."/>
            <person name="Wing R.A."/>
            <person name="Palmer L.E."/>
            <person name="de la Bastide M."/>
            <person name="Spiegel L."/>
            <person name="Nascimento L."/>
            <person name="Zutavern T."/>
            <person name="O'Shaughnessy A."/>
            <person name="Dike S."/>
            <person name="Dedhia N."/>
            <person name="Preston R."/>
            <person name="Balija V."/>
            <person name="McCombie W.R."/>
            <person name="Chow T."/>
            <person name="Chen H."/>
            <person name="Chung M."/>
            <person name="Chen C."/>
            <person name="Shaw J."/>
            <person name="Wu H."/>
            <person name="Hsiao K."/>
            <person name="Chao Y."/>
            <person name="Chu M."/>
            <person name="Cheng C."/>
            <person name="Hour A."/>
            <person name="Lee P."/>
            <person name="Lin S."/>
            <person name="Lin Y."/>
            <person name="Liou J."/>
            <person name="Liu S."/>
            <person name="Hsing Y."/>
            <person name="Raghuvanshi S."/>
            <person name="Mohanty A."/>
            <person name="Bharti A.K."/>
            <person name="Gaur A."/>
            <person name="Gupta V."/>
            <person name="Kumar D."/>
            <person name="Ravi V."/>
            <person name="Vij S."/>
            <person name="Kapur A."/>
            <person name="Khurana P."/>
            <person name="Khurana P."/>
            <person name="Khurana J.P."/>
            <person name="Tyagi A.K."/>
            <person name="Gaikwad K."/>
            <person name="Singh A."/>
            <person name="Dalal V."/>
            <person name="Srivastava S."/>
            <person name="Dixit A."/>
            <person name="Pal A.K."/>
            <person name="Ghazi I.A."/>
            <person name="Yadav M."/>
            <person name="Pandit A."/>
            <person name="Bhargava A."/>
            <person name="Sureshbabu K."/>
            <person name="Batra K."/>
            <person name="Sharma T.R."/>
            <person name="Mohapatra T."/>
            <person name="Singh N.K."/>
            <person name="Messing J."/>
            <person name="Nelson A.B."/>
            <person name="Fuks G."/>
            <person name="Kavchok S."/>
            <person name="Keizer G."/>
            <person name="Linton E."/>
            <person name="Llaca V."/>
            <person name="Song R."/>
            <person name="Tanyolac B."/>
            <person name="Young S."/>
            <person name="Ho-Il K."/>
            <person name="Hahn J.H."/>
            <person name="Sangsakoo G."/>
            <person name="Vanavichit A."/>
            <person name="de Mattos Luiz.A.T."/>
            <person name="Zimmer P.D."/>
            <person name="Malone G."/>
            <person name="Dellagostin O."/>
            <person name="de Oliveira A.C."/>
            <person name="Bevan M."/>
            <person name="Bancroft I."/>
            <person name="Minx P."/>
            <person name="Cordum H."/>
            <person name="Wilson R."/>
            <person name="Cheng Z."/>
            <person name="Jin W."/>
            <person name="Jiang J."/>
            <person name="Leong S.A."/>
            <person name="Iwama H."/>
            <person name="Gojobori T."/>
            <person name="Itoh T."/>
            <person name="Niimura Y."/>
            <person name="Fujii Y."/>
            <person name="Habara T."/>
            <person name="Sakai H."/>
            <person name="Sato Y."/>
            <person name="Wilson G."/>
            <person name="Kumar K."/>
            <person name="McCouch S."/>
            <person name="Juretic N."/>
            <person name="Hoen D."/>
            <person name="Wright S."/>
            <person name="Bruskiewich R."/>
            <person name="Bureau T."/>
            <person name="Miyao A."/>
            <person name="Hirochika H."/>
            <person name="Nishikawa T."/>
            <person name="Kadowaki K."/>
            <person name="Sugiura M."/>
            <person name="Burr B."/>
            <person name="Sasaki T."/>
        </authorList>
    </citation>
    <scope>NUCLEOTIDE SEQUENCE [LARGE SCALE GENOMIC DNA]</scope>
    <source>
        <strain evidence="3">cv. Nipponbare</strain>
    </source>
</reference>
<accession>A0A0P0WB39</accession>
<evidence type="ECO:0000313" key="2">
    <source>
        <dbReference type="EMBL" id="BAS89491.1"/>
    </source>
</evidence>
<organism evidence="2 3">
    <name type="scientific">Oryza sativa subsp. japonica</name>
    <name type="common">Rice</name>
    <dbReference type="NCBI Taxonomy" id="39947"/>
    <lineage>
        <taxon>Eukaryota</taxon>
        <taxon>Viridiplantae</taxon>
        <taxon>Streptophyta</taxon>
        <taxon>Embryophyta</taxon>
        <taxon>Tracheophyta</taxon>
        <taxon>Spermatophyta</taxon>
        <taxon>Magnoliopsida</taxon>
        <taxon>Liliopsida</taxon>
        <taxon>Poales</taxon>
        <taxon>Poaceae</taxon>
        <taxon>BOP clade</taxon>
        <taxon>Oryzoideae</taxon>
        <taxon>Oryzeae</taxon>
        <taxon>Oryzinae</taxon>
        <taxon>Oryza</taxon>
        <taxon>Oryza sativa</taxon>
    </lineage>
</organism>
<proteinExistence type="predicted"/>
<protein>
    <submittedName>
        <fullName evidence="2">Os04g0454250 protein</fullName>
    </submittedName>
</protein>
<feature type="compositionally biased region" description="Basic and acidic residues" evidence="1">
    <location>
        <begin position="256"/>
        <end position="277"/>
    </location>
</feature>
<reference evidence="2 3" key="2">
    <citation type="journal article" date="2013" name="Plant Cell Physiol.">
        <title>Rice Annotation Project Database (RAP-DB): an integrative and interactive database for rice genomics.</title>
        <authorList>
            <person name="Sakai H."/>
            <person name="Lee S.S."/>
            <person name="Tanaka T."/>
            <person name="Numa H."/>
            <person name="Kim J."/>
            <person name="Kawahara Y."/>
            <person name="Wakimoto H."/>
            <person name="Yang C.C."/>
            <person name="Iwamoto M."/>
            <person name="Abe T."/>
            <person name="Yamada Y."/>
            <person name="Muto A."/>
            <person name="Inokuchi H."/>
            <person name="Ikemura T."/>
            <person name="Matsumoto T."/>
            <person name="Sasaki T."/>
            <person name="Itoh T."/>
        </authorList>
    </citation>
    <scope>NUCLEOTIDE SEQUENCE [LARGE SCALE GENOMIC DNA]</scope>
    <source>
        <strain evidence="3">cv. Nipponbare</strain>
    </source>
</reference>
<dbReference type="FunCoup" id="A0A0P0WB39">
    <property type="interactions" value="27"/>
</dbReference>